<comment type="caution">
    <text evidence="1">The sequence shown here is derived from an EMBL/GenBank/DDBJ whole genome shotgun (WGS) entry which is preliminary data.</text>
</comment>
<dbReference type="VEuPathDB" id="FungiDB:C8Q69DRAFT_444433"/>
<protein>
    <submittedName>
        <fullName evidence="1">Uncharacterized protein</fullName>
    </submittedName>
</protein>
<dbReference type="AlphaFoldDB" id="A0A443HUN1"/>
<keyword evidence="2" id="KW-1185">Reference proteome</keyword>
<dbReference type="Proteomes" id="UP000283841">
    <property type="component" value="Unassembled WGS sequence"/>
</dbReference>
<proteinExistence type="predicted"/>
<evidence type="ECO:0000313" key="1">
    <source>
        <dbReference type="EMBL" id="RWQ95527.1"/>
    </source>
</evidence>
<reference evidence="1 2" key="1">
    <citation type="journal article" date="2018" name="Front. Microbiol.">
        <title>Genomic and genetic insights into a cosmopolitan fungus, Paecilomyces variotii (Eurotiales).</title>
        <authorList>
            <person name="Urquhart A.S."/>
            <person name="Mondo S.J."/>
            <person name="Makela M.R."/>
            <person name="Hane J.K."/>
            <person name="Wiebenga A."/>
            <person name="He G."/>
            <person name="Mihaltcheva S."/>
            <person name="Pangilinan J."/>
            <person name="Lipzen A."/>
            <person name="Barry K."/>
            <person name="de Vries R.P."/>
            <person name="Grigoriev I.V."/>
            <person name="Idnurm A."/>
        </authorList>
    </citation>
    <scope>NUCLEOTIDE SEQUENCE [LARGE SCALE GENOMIC DNA]</scope>
    <source>
        <strain evidence="1 2">CBS 101075</strain>
    </source>
</reference>
<gene>
    <name evidence="1" type="ORF">C8Q69DRAFT_444433</name>
</gene>
<name>A0A443HUN1_BYSSP</name>
<dbReference type="GeneID" id="39598272"/>
<dbReference type="EMBL" id="RCNU01000005">
    <property type="protein sequence ID" value="RWQ95527.1"/>
    <property type="molecule type" value="Genomic_DNA"/>
</dbReference>
<accession>A0A443HUN1</accession>
<dbReference type="RefSeq" id="XP_028485172.1">
    <property type="nucleotide sequence ID" value="XM_028628995.1"/>
</dbReference>
<evidence type="ECO:0000313" key="2">
    <source>
        <dbReference type="Proteomes" id="UP000283841"/>
    </source>
</evidence>
<sequence length="181" mass="20458">MPRELRLKDRHAAVTQQTAGLETDKVDVGDTNFKYFGYAPLRYTPSDANLSHEHVVHGDETGVQGRFESNVGRIVSAVFKAMNVPITLGDYKASQRAKGEGKEHMQHILGQIAEYLYLAKFKFGYISTYDETIFLKQELTQDGWVLFHSSIILHSKESEGEPSLRECLWYIALAAEGKTIF</sequence>
<organism evidence="1 2">
    <name type="scientific">Byssochlamys spectabilis</name>
    <name type="common">Paecilomyces variotii</name>
    <dbReference type="NCBI Taxonomy" id="264951"/>
    <lineage>
        <taxon>Eukaryota</taxon>
        <taxon>Fungi</taxon>
        <taxon>Dikarya</taxon>
        <taxon>Ascomycota</taxon>
        <taxon>Pezizomycotina</taxon>
        <taxon>Eurotiomycetes</taxon>
        <taxon>Eurotiomycetidae</taxon>
        <taxon>Eurotiales</taxon>
        <taxon>Thermoascaceae</taxon>
        <taxon>Paecilomyces</taxon>
    </lineage>
</organism>